<name>A0A2W2FQS5_9ACTN</name>
<organism evidence="1 2">
    <name type="scientific">Spongiactinospora gelatinilytica</name>
    <dbReference type="NCBI Taxonomy" id="2666298"/>
    <lineage>
        <taxon>Bacteria</taxon>
        <taxon>Bacillati</taxon>
        <taxon>Actinomycetota</taxon>
        <taxon>Actinomycetes</taxon>
        <taxon>Streptosporangiales</taxon>
        <taxon>Streptosporangiaceae</taxon>
        <taxon>Spongiactinospora</taxon>
    </lineage>
</organism>
<protein>
    <submittedName>
        <fullName evidence="1">Uncharacterized protein</fullName>
    </submittedName>
</protein>
<accession>A0A2W2FQS5</accession>
<dbReference type="EMBL" id="POUA01000221">
    <property type="protein sequence ID" value="PZG38101.1"/>
    <property type="molecule type" value="Genomic_DNA"/>
</dbReference>
<reference evidence="1 2" key="1">
    <citation type="submission" date="2018-01" db="EMBL/GenBank/DDBJ databases">
        <title>Draft genome sequence of Sphaerisporangium sp. 7K107.</title>
        <authorList>
            <person name="Sahin N."/>
            <person name="Saygin H."/>
            <person name="Ay H."/>
        </authorList>
    </citation>
    <scope>NUCLEOTIDE SEQUENCE [LARGE SCALE GENOMIC DNA]</scope>
    <source>
        <strain evidence="1 2">7K107</strain>
    </source>
</reference>
<dbReference type="AlphaFoldDB" id="A0A2W2FQS5"/>
<dbReference type="Proteomes" id="UP000248544">
    <property type="component" value="Unassembled WGS sequence"/>
</dbReference>
<sequence>MTALGWAVAAVITFAALSMPEGDHGAIGANTLVLVMAGNTVATIVGAAIYLGWRTTVATALLAYGLAMAQKQEMLDIIRKSA</sequence>
<gene>
    <name evidence="1" type="ORF">C1I98_24655</name>
</gene>
<comment type="caution">
    <text evidence="1">The sequence shown here is derived from an EMBL/GenBank/DDBJ whole genome shotgun (WGS) entry which is preliminary data.</text>
</comment>
<evidence type="ECO:0000313" key="1">
    <source>
        <dbReference type="EMBL" id="PZG38101.1"/>
    </source>
</evidence>
<evidence type="ECO:0000313" key="2">
    <source>
        <dbReference type="Proteomes" id="UP000248544"/>
    </source>
</evidence>
<keyword evidence="2" id="KW-1185">Reference proteome</keyword>
<proteinExistence type="predicted"/>